<accession>A0A1G2EG28</accession>
<dbReference type="Proteomes" id="UP000178647">
    <property type="component" value="Unassembled WGS sequence"/>
</dbReference>
<organism evidence="1 2">
    <name type="scientific">Candidatus Nealsonbacteria bacterium RIFCSPLOWO2_01_FULL_43_32</name>
    <dbReference type="NCBI Taxonomy" id="1801672"/>
    <lineage>
        <taxon>Bacteria</taxon>
        <taxon>Candidatus Nealsoniibacteriota</taxon>
    </lineage>
</organism>
<dbReference type="STRING" id="1801672.A2896_00270"/>
<evidence type="ECO:0000313" key="2">
    <source>
        <dbReference type="Proteomes" id="UP000178647"/>
    </source>
</evidence>
<name>A0A1G2EG28_9BACT</name>
<protein>
    <submittedName>
        <fullName evidence="1">Uncharacterized protein</fullName>
    </submittedName>
</protein>
<reference evidence="1 2" key="1">
    <citation type="journal article" date="2016" name="Nat. Commun.">
        <title>Thousands of microbial genomes shed light on interconnected biogeochemical processes in an aquifer system.</title>
        <authorList>
            <person name="Anantharaman K."/>
            <person name="Brown C.T."/>
            <person name="Hug L.A."/>
            <person name="Sharon I."/>
            <person name="Castelle C.J."/>
            <person name="Probst A.J."/>
            <person name="Thomas B.C."/>
            <person name="Singh A."/>
            <person name="Wilkins M.J."/>
            <person name="Karaoz U."/>
            <person name="Brodie E.L."/>
            <person name="Williams K.H."/>
            <person name="Hubbard S.S."/>
            <person name="Banfield J.F."/>
        </authorList>
    </citation>
    <scope>NUCLEOTIDE SEQUENCE [LARGE SCALE GENOMIC DNA]</scope>
</reference>
<dbReference type="AlphaFoldDB" id="A0A1G2EG28"/>
<dbReference type="EMBL" id="MHMH01000014">
    <property type="protein sequence ID" value="OGZ24291.1"/>
    <property type="molecule type" value="Genomic_DNA"/>
</dbReference>
<gene>
    <name evidence="1" type="ORF">A2896_00270</name>
</gene>
<sequence length="112" mass="12558">MATPIPKPPQKPVAVPKPGLFAGSRPVSIIDTLRKVPKETVIPGTGGQKIYKGAHRGLLQKYLPPGKVNTFLSPEEKRTILRKMRSEDKGNPSRDRRILEEDFGLKEARRDY</sequence>
<evidence type="ECO:0000313" key="1">
    <source>
        <dbReference type="EMBL" id="OGZ24291.1"/>
    </source>
</evidence>
<proteinExistence type="predicted"/>
<comment type="caution">
    <text evidence="1">The sequence shown here is derived from an EMBL/GenBank/DDBJ whole genome shotgun (WGS) entry which is preliminary data.</text>
</comment>